<feature type="region of interest" description="Disordered" evidence="2">
    <location>
        <begin position="1"/>
        <end position="21"/>
    </location>
</feature>
<dbReference type="PANTHER" id="PTHR21666">
    <property type="entry name" value="PEPTIDASE-RELATED"/>
    <property type="match status" value="1"/>
</dbReference>
<evidence type="ECO:0000256" key="1">
    <source>
        <dbReference type="ARBA" id="ARBA00022729"/>
    </source>
</evidence>
<dbReference type="InterPro" id="IPR011055">
    <property type="entry name" value="Dup_hybrid_motif"/>
</dbReference>
<reference evidence="5 6" key="1">
    <citation type="submission" date="2020-04" db="EMBL/GenBank/DDBJ databases">
        <authorList>
            <person name="De Canck E."/>
        </authorList>
    </citation>
    <scope>NUCLEOTIDE SEQUENCE [LARGE SCALE GENOMIC DNA]</scope>
    <source>
        <strain evidence="5 6">LMG 29542</strain>
    </source>
</reference>
<sequence length="327" mass="35085">MSSTIDRYSLGASDGRRRRQTNAMRVVSTRTIRFRLAIVAGFTCMMTLPLGVAMGVYWANGAKPTMDAAPPAMDTARRVKQDYVTAELGHLNAAIDQIDPRLARVAHDVAQLRDFQARLSRAVPTQPTESGRRSDAPMDGEGGPLLPPKLCIRPPLSRPGLAALDRQTACLTETLSALEAQTAEAIAAWDAYPGRMPVAQARFGSPFGNRVDPFTHHLAFHAGLDLVAPLGTWILATASGRVVFAGGKSGYGNVVEIDHGHGFMTRYAHASRLVVHAGDIVLPGDHIADVGSTGRSTGPHLHFEVLFKDAPTNPADYLVLFNAPDHG</sequence>
<evidence type="ECO:0000256" key="3">
    <source>
        <dbReference type="SAM" id="Phobius"/>
    </source>
</evidence>
<dbReference type="Proteomes" id="UP000494363">
    <property type="component" value="Unassembled WGS sequence"/>
</dbReference>
<evidence type="ECO:0000259" key="4">
    <source>
        <dbReference type="Pfam" id="PF01551"/>
    </source>
</evidence>
<dbReference type="EMBL" id="CADIKH010000102">
    <property type="protein sequence ID" value="CAB3774242.1"/>
    <property type="molecule type" value="Genomic_DNA"/>
</dbReference>
<gene>
    <name evidence="5" type="ORF">LMG29542_07662</name>
</gene>
<protein>
    <recommendedName>
        <fullName evidence="4">M23ase beta-sheet core domain-containing protein</fullName>
    </recommendedName>
</protein>
<keyword evidence="1" id="KW-0732">Signal</keyword>
<dbReference type="SUPFAM" id="SSF51261">
    <property type="entry name" value="Duplicated hybrid motif"/>
    <property type="match status" value="1"/>
</dbReference>
<dbReference type="AlphaFoldDB" id="A0A6J5F9C7"/>
<proteinExistence type="predicted"/>
<dbReference type="Gene3D" id="2.70.70.10">
    <property type="entry name" value="Glucose Permease (Domain IIA)"/>
    <property type="match status" value="1"/>
</dbReference>
<dbReference type="InterPro" id="IPR050570">
    <property type="entry name" value="Cell_wall_metabolism_enzyme"/>
</dbReference>
<name>A0A6J5F9C7_9BURK</name>
<dbReference type="PANTHER" id="PTHR21666:SF289">
    <property type="entry name" value="L-ALA--D-GLU ENDOPEPTIDASE"/>
    <property type="match status" value="1"/>
</dbReference>
<keyword evidence="3" id="KW-0472">Membrane</keyword>
<feature type="transmembrane region" description="Helical" evidence="3">
    <location>
        <begin position="34"/>
        <end position="58"/>
    </location>
</feature>
<dbReference type="InterPro" id="IPR016047">
    <property type="entry name" value="M23ase_b-sheet_dom"/>
</dbReference>
<organism evidence="5 6">
    <name type="scientific">Paraburkholderia humisilvae</name>
    <dbReference type="NCBI Taxonomy" id="627669"/>
    <lineage>
        <taxon>Bacteria</taxon>
        <taxon>Pseudomonadati</taxon>
        <taxon>Pseudomonadota</taxon>
        <taxon>Betaproteobacteria</taxon>
        <taxon>Burkholderiales</taxon>
        <taxon>Burkholderiaceae</taxon>
        <taxon>Paraburkholderia</taxon>
    </lineage>
</organism>
<keyword evidence="6" id="KW-1185">Reference proteome</keyword>
<evidence type="ECO:0000313" key="5">
    <source>
        <dbReference type="EMBL" id="CAB3774242.1"/>
    </source>
</evidence>
<evidence type="ECO:0000313" key="6">
    <source>
        <dbReference type="Proteomes" id="UP000494363"/>
    </source>
</evidence>
<keyword evidence="3" id="KW-0812">Transmembrane</keyword>
<evidence type="ECO:0000256" key="2">
    <source>
        <dbReference type="SAM" id="MobiDB-lite"/>
    </source>
</evidence>
<dbReference type="Pfam" id="PF01551">
    <property type="entry name" value="Peptidase_M23"/>
    <property type="match status" value="1"/>
</dbReference>
<accession>A0A6J5F9C7</accession>
<feature type="domain" description="M23ase beta-sheet core" evidence="4">
    <location>
        <begin position="220"/>
        <end position="314"/>
    </location>
</feature>
<dbReference type="FunFam" id="2.70.70.10:FF:000006">
    <property type="entry name" value="M23 family peptidase"/>
    <property type="match status" value="1"/>
</dbReference>
<dbReference type="CDD" id="cd12797">
    <property type="entry name" value="M23_peptidase"/>
    <property type="match status" value="1"/>
</dbReference>
<keyword evidence="3" id="KW-1133">Transmembrane helix</keyword>
<feature type="region of interest" description="Disordered" evidence="2">
    <location>
        <begin position="120"/>
        <end position="144"/>
    </location>
</feature>
<dbReference type="GO" id="GO:0004222">
    <property type="term" value="F:metalloendopeptidase activity"/>
    <property type="evidence" value="ECO:0007669"/>
    <property type="project" value="TreeGrafter"/>
</dbReference>